<gene>
    <name evidence="1" type="ORF">A2U01_0013772</name>
</gene>
<dbReference type="AlphaFoldDB" id="A0A392N0W6"/>
<organism evidence="1 2">
    <name type="scientific">Trifolium medium</name>
    <dbReference type="NCBI Taxonomy" id="97028"/>
    <lineage>
        <taxon>Eukaryota</taxon>
        <taxon>Viridiplantae</taxon>
        <taxon>Streptophyta</taxon>
        <taxon>Embryophyta</taxon>
        <taxon>Tracheophyta</taxon>
        <taxon>Spermatophyta</taxon>
        <taxon>Magnoliopsida</taxon>
        <taxon>eudicotyledons</taxon>
        <taxon>Gunneridae</taxon>
        <taxon>Pentapetalae</taxon>
        <taxon>rosids</taxon>
        <taxon>fabids</taxon>
        <taxon>Fabales</taxon>
        <taxon>Fabaceae</taxon>
        <taxon>Papilionoideae</taxon>
        <taxon>50 kb inversion clade</taxon>
        <taxon>NPAAA clade</taxon>
        <taxon>Hologalegina</taxon>
        <taxon>IRL clade</taxon>
        <taxon>Trifolieae</taxon>
        <taxon>Trifolium</taxon>
    </lineage>
</organism>
<dbReference type="Proteomes" id="UP000265520">
    <property type="component" value="Unassembled WGS sequence"/>
</dbReference>
<protein>
    <submittedName>
        <fullName evidence="1">Uncharacterized protein</fullName>
    </submittedName>
</protein>
<proteinExistence type="predicted"/>
<comment type="caution">
    <text evidence="1">The sequence shown here is derived from an EMBL/GenBank/DDBJ whole genome shotgun (WGS) entry which is preliminary data.</text>
</comment>
<accession>A0A392N0W6</accession>
<evidence type="ECO:0000313" key="1">
    <source>
        <dbReference type="EMBL" id="MCH92829.1"/>
    </source>
</evidence>
<reference evidence="1 2" key="1">
    <citation type="journal article" date="2018" name="Front. Plant Sci.">
        <title>Red Clover (Trifolium pratense) and Zigzag Clover (T. medium) - A Picture of Genomic Similarities and Differences.</title>
        <authorList>
            <person name="Dluhosova J."/>
            <person name="Istvanek J."/>
            <person name="Nedelnik J."/>
            <person name="Repkova J."/>
        </authorList>
    </citation>
    <scope>NUCLEOTIDE SEQUENCE [LARGE SCALE GENOMIC DNA]</scope>
    <source>
        <strain evidence="2">cv. 10/8</strain>
        <tissue evidence="1">Leaf</tissue>
    </source>
</reference>
<evidence type="ECO:0000313" key="2">
    <source>
        <dbReference type="Proteomes" id="UP000265520"/>
    </source>
</evidence>
<dbReference type="EMBL" id="LXQA010023563">
    <property type="protein sequence ID" value="MCH92829.1"/>
    <property type="molecule type" value="Genomic_DNA"/>
</dbReference>
<feature type="non-terminal residue" evidence="1">
    <location>
        <position position="37"/>
    </location>
</feature>
<keyword evidence="2" id="KW-1185">Reference proteome</keyword>
<name>A0A392N0W6_9FABA</name>
<sequence>METQEVVVGRLQFTLPLTLQRSSSSPGSSFTCVAVGV</sequence>